<dbReference type="PROSITE" id="PS50948">
    <property type="entry name" value="PAN"/>
    <property type="match status" value="1"/>
</dbReference>
<evidence type="ECO:0000313" key="3">
    <source>
        <dbReference type="Proteomes" id="UP000595437"/>
    </source>
</evidence>
<dbReference type="CDD" id="cd01099">
    <property type="entry name" value="PAN_AP_HGF"/>
    <property type="match status" value="1"/>
</dbReference>
<dbReference type="PANTHER" id="PTHR47327:SF1">
    <property type="entry name" value="RE15579P"/>
    <property type="match status" value="1"/>
</dbReference>
<dbReference type="InterPro" id="IPR003609">
    <property type="entry name" value="Pan_app"/>
</dbReference>
<dbReference type="PANTHER" id="PTHR47327">
    <property type="entry name" value="FI18240P1-RELATED"/>
    <property type="match status" value="1"/>
</dbReference>
<evidence type="ECO:0000313" key="2">
    <source>
        <dbReference type="EMBL" id="QQP49422.1"/>
    </source>
</evidence>
<dbReference type="Pfam" id="PF00024">
    <property type="entry name" value="PAN_1"/>
    <property type="match status" value="1"/>
</dbReference>
<dbReference type="AlphaFoldDB" id="A0A7T8K739"/>
<dbReference type="SUPFAM" id="SSF57414">
    <property type="entry name" value="Hairpin loop containing domain-like"/>
    <property type="match status" value="1"/>
</dbReference>
<dbReference type="EMBL" id="CP045895">
    <property type="protein sequence ID" value="QQP49422.1"/>
    <property type="molecule type" value="Genomic_DNA"/>
</dbReference>
<protein>
    <submittedName>
        <fullName evidence="2">LOC100908673</fullName>
    </submittedName>
</protein>
<evidence type="ECO:0000259" key="1">
    <source>
        <dbReference type="PROSITE" id="PS50948"/>
    </source>
</evidence>
<dbReference type="Gene3D" id="3.50.4.10">
    <property type="entry name" value="Hepatocyte Growth Factor"/>
    <property type="match status" value="1"/>
</dbReference>
<proteinExistence type="predicted"/>
<keyword evidence="3" id="KW-1185">Reference proteome</keyword>
<gene>
    <name evidence="2" type="ORF">FKW44_010095</name>
</gene>
<reference evidence="3" key="1">
    <citation type="submission" date="2021-01" db="EMBL/GenBank/DDBJ databases">
        <title>Caligus Genome Assembly.</title>
        <authorList>
            <person name="Gallardo-Escarate C."/>
        </authorList>
    </citation>
    <scope>NUCLEOTIDE SEQUENCE [LARGE SCALE GENOMIC DNA]</scope>
</reference>
<name>A0A7T8K739_CALRO</name>
<sequence length="111" mass="12804">MPFLSELLGISCQLRDGRFLLSTTLERINYFEKTCLQGPGCEKAWLFERVPGYELVGFDDVVLKDIPSRVDCQDSCLNQVELPCRSAIYDYSLQICRLSKNTRRTQPTAYR</sequence>
<dbReference type="OrthoDB" id="6379247at2759"/>
<dbReference type="GO" id="GO:0009653">
    <property type="term" value="P:anatomical structure morphogenesis"/>
    <property type="evidence" value="ECO:0007669"/>
    <property type="project" value="TreeGrafter"/>
</dbReference>
<feature type="domain" description="Apple" evidence="1">
    <location>
        <begin position="41"/>
        <end position="111"/>
    </location>
</feature>
<dbReference type="InterPro" id="IPR052774">
    <property type="entry name" value="Celegans_DevNeuronal_Protein"/>
</dbReference>
<accession>A0A7T8K739</accession>
<organism evidence="2 3">
    <name type="scientific">Caligus rogercresseyi</name>
    <name type="common">Sea louse</name>
    <dbReference type="NCBI Taxonomy" id="217165"/>
    <lineage>
        <taxon>Eukaryota</taxon>
        <taxon>Metazoa</taxon>
        <taxon>Ecdysozoa</taxon>
        <taxon>Arthropoda</taxon>
        <taxon>Crustacea</taxon>
        <taxon>Multicrustacea</taxon>
        <taxon>Hexanauplia</taxon>
        <taxon>Copepoda</taxon>
        <taxon>Siphonostomatoida</taxon>
        <taxon>Caligidae</taxon>
        <taxon>Caligus</taxon>
    </lineage>
</organism>
<dbReference type="Proteomes" id="UP000595437">
    <property type="component" value="Chromosome 6"/>
</dbReference>